<dbReference type="EMBL" id="SFAV01000104">
    <property type="protein sequence ID" value="TRU89747.1"/>
    <property type="molecule type" value="Genomic_DNA"/>
</dbReference>
<evidence type="ECO:0000313" key="2">
    <source>
        <dbReference type="Proteomes" id="UP000319191"/>
    </source>
</evidence>
<name>A0A552J1X3_9CHRO</name>
<dbReference type="AlphaFoldDB" id="A0A552J1X3"/>
<organism evidence="1 2">
    <name type="scientific">Microcystis novacekii Mn_MB_F_20050700_S1D</name>
    <dbReference type="NCBI Taxonomy" id="2486266"/>
    <lineage>
        <taxon>Bacteria</taxon>
        <taxon>Bacillati</taxon>
        <taxon>Cyanobacteriota</taxon>
        <taxon>Cyanophyceae</taxon>
        <taxon>Oscillatoriophycideae</taxon>
        <taxon>Chroococcales</taxon>
        <taxon>Microcystaceae</taxon>
        <taxon>Microcystis</taxon>
    </lineage>
</organism>
<sequence>MSKSQSSVISYQLSDVTRCATKNDRIRVGFQRILYFPTSPLPTPPLITDYCLLDGYAVPLATLKKAPISPLLTIDC</sequence>
<gene>
    <name evidence="1" type="ORF">EWV54_08005</name>
</gene>
<evidence type="ECO:0000313" key="1">
    <source>
        <dbReference type="EMBL" id="TRU89747.1"/>
    </source>
</evidence>
<protein>
    <submittedName>
        <fullName evidence="1">Uncharacterized protein</fullName>
    </submittedName>
</protein>
<proteinExistence type="predicted"/>
<reference evidence="1 2" key="1">
    <citation type="submission" date="2019-01" db="EMBL/GenBank/DDBJ databases">
        <title>Coherence of Microcystis species and biogeography revealed through population genomics.</title>
        <authorList>
            <person name="Perez-Carrascal O.M."/>
            <person name="Terrat Y."/>
            <person name="Giani A."/>
            <person name="Fortin N."/>
            <person name="Tromas N."/>
            <person name="Shapiro B.J."/>
        </authorList>
    </citation>
    <scope>NUCLEOTIDE SEQUENCE [LARGE SCALE GENOMIC DNA]</scope>
    <source>
        <strain evidence="1">Mn_MB_F_20050700_S1D</strain>
    </source>
</reference>
<accession>A0A552J1X3</accession>
<dbReference type="Proteomes" id="UP000319191">
    <property type="component" value="Unassembled WGS sequence"/>
</dbReference>
<comment type="caution">
    <text evidence="1">The sequence shown here is derived from an EMBL/GenBank/DDBJ whole genome shotgun (WGS) entry which is preliminary data.</text>
</comment>